<dbReference type="OMA" id="MSTSYCE"/>
<evidence type="ECO:0000256" key="4">
    <source>
        <dbReference type="SAM" id="Phobius"/>
    </source>
</evidence>
<dbReference type="InterPro" id="IPR008936">
    <property type="entry name" value="Rho_GTPase_activation_prot"/>
</dbReference>
<feature type="compositionally biased region" description="Basic and acidic residues" evidence="3">
    <location>
        <begin position="61"/>
        <end position="75"/>
    </location>
</feature>
<organism evidence="6 7">
    <name type="scientific">Armillaria ostoyae</name>
    <name type="common">Armillaria root rot fungus</name>
    <dbReference type="NCBI Taxonomy" id="47428"/>
    <lineage>
        <taxon>Eukaryota</taxon>
        <taxon>Fungi</taxon>
        <taxon>Dikarya</taxon>
        <taxon>Basidiomycota</taxon>
        <taxon>Agaricomycotina</taxon>
        <taxon>Agaricomycetes</taxon>
        <taxon>Agaricomycetidae</taxon>
        <taxon>Agaricales</taxon>
        <taxon>Marasmiineae</taxon>
        <taxon>Physalacriaceae</taxon>
        <taxon>Armillaria</taxon>
    </lineage>
</organism>
<dbReference type="PROSITE" id="PS50238">
    <property type="entry name" value="RHOGAP"/>
    <property type="match status" value="1"/>
</dbReference>
<feature type="region of interest" description="Disordered" evidence="3">
    <location>
        <begin position="460"/>
        <end position="490"/>
    </location>
</feature>
<evidence type="ECO:0000313" key="6">
    <source>
        <dbReference type="EMBL" id="SJL10403.1"/>
    </source>
</evidence>
<dbReference type="AlphaFoldDB" id="A0A284RNQ6"/>
<dbReference type="PANTHER" id="PTHR15228:SF25">
    <property type="entry name" value="F-BAR DOMAIN-CONTAINING PROTEIN"/>
    <property type="match status" value="1"/>
</dbReference>
<name>A0A284RNQ6_ARMOS</name>
<dbReference type="GO" id="GO:0005938">
    <property type="term" value="C:cell cortex"/>
    <property type="evidence" value="ECO:0007669"/>
    <property type="project" value="TreeGrafter"/>
</dbReference>
<proteinExistence type="predicted"/>
<dbReference type="OrthoDB" id="79452at2759"/>
<evidence type="ECO:0000256" key="1">
    <source>
        <dbReference type="ARBA" id="ARBA00022468"/>
    </source>
</evidence>
<evidence type="ECO:0000313" key="7">
    <source>
        <dbReference type="Proteomes" id="UP000219338"/>
    </source>
</evidence>
<dbReference type="Pfam" id="PF00620">
    <property type="entry name" value="RhoGAP"/>
    <property type="match status" value="1"/>
</dbReference>
<dbReference type="Proteomes" id="UP000219338">
    <property type="component" value="Unassembled WGS sequence"/>
</dbReference>
<feature type="domain" description="Rho-GAP" evidence="5">
    <location>
        <begin position="206"/>
        <end position="405"/>
    </location>
</feature>
<dbReference type="GO" id="GO:0007165">
    <property type="term" value="P:signal transduction"/>
    <property type="evidence" value="ECO:0007669"/>
    <property type="project" value="InterPro"/>
</dbReference>
<feature type="compositionally biased region" description="Polar residues" evidence="3">
    <location>
        <begin position="76"/>
        <end position="86"/>
    </location>
</feature>
<feature type="compositionally biased region" description="Low complexity" evidence="3">
    <location>
        <begin position="29"/>
        <end position="49"/>
    </location>
</feature>
<feature type="transmembrane region" description="Helical" evidence="4">
    <location>
        <begin position="369"/>
        <end position="387"/>
    </location>
</feature>
<keyword evidence="4" id="KW-1133">Transmembrane helix</keyword>
<dbReference type="STRING" id="47428.A0A284RNQ6"/>
<dbReference type="EMBL" id="FUEG01000012">
    <property type="protein sequence ID" value="SJL10403.1"/>
    <property type="molecule type" value="Genomic_DNA"/>
</dbReference>
<keyword evidence="1" id="KW-0343">GTPase activation</keyword>
<evidence type="ECO:0000256" key="3">
    <source>
        <dbReference type="SAM" id="MobiDB-lite"/>
    </source>
</evidence>
<accession>A0A284RNQ6</accession>
<feature type="compositionally biased region" description="Polar residues" evidence="3">
    <location>
        <begin position="100"/>
        <end position="112"/>
    </location>
</feature>
<keyword evidence="2" id="KW-0175">Coiled coil</keyword>
<evidence type="ECO:0000256" key="2">
    <source>
        <dbReference type="SAM" id="Coils"/>
    </source>
</evidence>
<keyword evidence="7" id="KW-1185">Reference proteome</keyword>
<dbReference type="InterPro" id="IPR051025">
    <property type="entry name" value="RhoGAP"/>
</dbReference>
<feature type="transmembrane region" description="Helical" evidence="4">
    <location>
        <begin position="331"/>
        <end position="349"/>
    </location>
</feature>
<dbReference type="GO" id="GO:0060237">
    <property type="term" value="P:regulation of fungal-type cell wall organization"/>
    <property type="evidence" value="ECO:0007669"/>
    <property type="project" value="TreeGrafter"/>
</dbReference>
<gene>
    <name evidence="6" type="ORF">ARMOST_13789</name>
</gene>
<sequence length="651" mass="71626">MFFKKTADDSDPYTPLTPRSSRPRRASNQFGTTGSSSSSFLQPPTQFQSRNRSTSLPSIDPKGRGLHTYDGRDSSSSRIRQPSGQARQRAVSPSRLPRPQSRQYPSALQPQNKVPHASSPAVSIPTSMSTSYCEQLKSKPRNLVKPSPTLVVNYLHDVMGRDIVNVTWHLEMDDLLALHERELMERRSGRGSRQSSLDMTMNIFGAPLRQVSMYASTAAILGGFEHELPIVVYSCVEELYRGIKSQPTVAGSSSARVAHLVQTFDSPPHFGCTTSLFKESEGDVYALLTTFLSRLPEPVIYPMGIMHALRQFCTEMHATQFQDLRLRTVQLLLRLLPSANLSLFVYLLAFLSQIVQTQPGVDEDIANAFGIWIFGAEAGTSMMIWFLKNWGAVVKGLFELPFDIGMPLATQDRRSYPKLQVESPVPVRLGDISNLNVPADTPESSPCSTSPCRPGEQALSGIDESTGVHRLTESPVGDNVDNDDDASEHGSLCPSTISALEGRLLDVTLPTSPVIKGSSPPPLLRVINSGSSNSTSSSVCTSPITDDDYVFQAILDYTPRSDHLLDLEKKLRISDAVKVVPKNMDSKNERGSVASRAAEVVMGDGCQPGCLLGERVRMLEASLEIVLRERDEARELVEDIRKVMMFNRADP</sequence>
<dbReference type="SUPFAM" id="SSF48350">
    <property type="entry name" value="GTPase activation domain, GAP"/>
    <property type="match status" value="1"/>
</dbReference>
<protein>
    <recommendedName>
        <fullName evidence="5">Rho-GAP domain-containing protein</fullName>
    </recommendedName>
</protein>
<feature type="coiled-coil region" evidence="2">
    <location>
        <begin position="616"/>
        <end position="643"/>
    </location>
</feature>
<dbReference type="GO" id="GO:0005096">
    <property type="term" value="F:GTPase activator activity"/>
    <property type="evidence" value="ECO:0007669"/>
    <property type="project" value="UniProtKB-KW"/>
</dbReference>
<reference evidence="7" key="1">
    <citation type="journal article" date="2017" name="Nat. Ecol. Evol.">
        <title>Genome expansion and lineage-specific genetic innovations in the forest pathogenic fungi Armillaria.</title>
        <authorList>
            <person name="Sipos G."/>
            <person name="Prasanna A.N."/>
            <person name="Walter M.C."/>
            <person name="O'Connor E."/>
            <person name="Balint B."/>
            <person name="Krizsan K."/>
            <person name="Kiss B."/>
            <person name="Hess J."/>
            <person name="Varga T."/>
            <person name="Slot J."/>
            <person name="Riley R."/>
            <person name="Boka B."/>
            <person name="Rigling D."/>
            <person name="Barry K."/>
            <person name="Lee J."/>
            <person name="Mihaltcheva S."/>
            <person name="LaButti K."/>
            <person name="Lipzen A."/>
            <person name="Waldron R."/>
            <person name="Moloney N.M."/>
            <person name="Sperisen C."/>
            <person name="Kredics L."/>
            <person name="Vagvoelgyi C."/>
            <person name="Patrignani A."/>
            <person name="Fitzpatrick D."/>
            <person name="Nagy I."/>
            <person name="Doyle S."/>
            <person name="Anderson J.B."/>
            <person name="Grigoriev I.V."/>
            <person name="Gueldener U."/>
            <person name="Muensterkoetter M."/>
            <person name="Nagy L.G."/>
        </authorList>
    </citation>
    <scope>NUCLEOTIDE SEQUENCE [LARGE SCALE GENOMIC DNA]</scope>
    <source>
        <strain evidence="7">C18/9</strain>
    </source>
</reference>
<dbReference type="PANTHER" id="PTHR15228">
    <property type="entry name" value="SPERMATHECAL PHYSIOLOGY VARIANT"/>
    <property type="match status" value="1"/>
</dbReference>
<dbReference type="Gene3D" id="1.10.555.10">
    <property type="entry name" value="Rho GTPase activation protein"/>
    <property type="match status" value="1"/>
</dbReference>
<dbReference type="SMART" id="SM00324">
    <property type="entry name" value="RhoGAP"/>
    <property type="match status" value="1"/>
</dbReference>
<evidence type="ECO:0000259" key="5">
    <source>
        <dbReference type="PROSITE" id="PS50238"/>
    </source>
</evidence>
<feature type="region of interest" description="Disordered" evidence="3">
    <location>
        <begin position="1"/>
        <end position="125"/>
    </location>
</feature>
<keyword evidence="4" id="KW-0472">Membrane</keyword>
<dbReference type="InterPro" id="IPR000198">
    <property type="entry name" value="RhoGAP_dom"/>
</dbReference>
<keyword evidence="4" id="KW-0812">Transmembrane</keyword>